<comment type="caution">
    <text evidence="3">The sequence shown here is derived from an EMBL/GenBank/DDBJ whole genome shotgun (WGS) entry which is preliminary data.</text>
</comment>
<protein>
    <submittedName>
        <fullName evidence="3">Uncharacterized protein</fullName>
    </submittedName>
</protein>
<organism evidence="3 4">
    <name type="scientific">Exophiala viscosa</name>
    <dbReference type="NCBI Taxonomy" id="2486360"/>
    <lineage>
        <taxon>Eukaryota</taxon>
        <taxon>Fungi</taxon>
        <taxon>Dikarya</taxon>
        <taxon>Ascomycota</taxon>
        <taxon>Pezizomycotina</taxon>
        <taxon>Eurotiomycetes</taxon>
        <taxon>Chaetothyriomycetidae</taxon>
        <taxon>Chaetothyriales</taxon>
        <taxon>Herpotrichiellaceae</taxon>
        <taxon>Exophiala</taxon>
    </lineage>
</organism>
<evidence type="ECO:0000256" key="1">
    <source>
        <dbReference type="SAM" id="MobiDB-lite"/>
    </source>
</evidence>
<evidence type="ECO:0000313" key="3">
    <source>
        <dbReference type="EMBL" id="KAI1613167.1"/>
    </source>
</evidence>
<dbReference type="Proteomes" id="UP001203852">
    <property type="component" value="Unassembled WGS sequence"/>
</dbReference>
<dbReference type="AlphaFoldDB" id="A0AAN6DX31"/>
<keyword evidence="2" id="KW-1133">Transmembrane helix</keyword>
<evidence type="ECO:0000313" key="4">
    <source>
        <dbReference type="Proteomes" id="UP001203852"/>
    </source>
</evidence>
<gene>
    <name evidence="3" type="ORF">EDD36DRAFT_256702</name>
</gene>
<feature type="compositionally biased region" description="Low complexity" evidence="1">
    <location>
        <begin position="79"/>
        <end position="89"/>
    </location>
</feature>
<feature type="region of interest" description="Disordered" evidence="1">
    <location>
        <begin position="79"/>
        <end position="135"/>
    </location>
</feature>
<keyword evidence="2" id="KW-0812">Transmembrane</keyword>
<keyword evidence="4" id="KW-1185">Reference proteome</keyword>
<feature type="compositionally biased region" description="Polar residues" evidence="1">
    <location>
        <begin position="104"/>
        <end position="114"/>
    </location>
</feature>
<feature type="transmembrane region" description="Helical" evidence="2">
    <location>
        <begin position="6"/>
        <end position="25"/>
    </location>
</feature>
<keyword evidence="2" id="KW-0472">Membrane</keyword>
<accession>A0AAN6DX31</accession>
<proteinExistence type="predicted"/>
<reference evidence="3" key="1">
    <citation type="journal article" date="2022" name="bioRxiv">
        <title>Deciphering the potential niche of two novel black yeast fungi from a biological soil crust based on their genomes, phenotypes, and melanin regulation.</title>
        <authorList>
            <consortium name="DOE Joint Genome Institute"/>
            <person name="Carr E.C."/>
            <person name="Barton Q."/>
            <person name="Grambo S."/>
            <person name="Sullivan M."/>
            <person name="Renfro C.M."/>
            <person name="Kuo A."/>
            <person name="Pangilinan J."/>
            <person name="Lipzen A."/>
            <person name="Keymanesh K."/>
            <person name="Savage E."/>
            <person name="Barry K."/>
            <person name="Grigoriev I.V."/>
            <person name="Riekhof W.R."/>
            <person name="Harris S.S."/>
        </authorList>
    </citation>
    <scope>NUCLEOTIDE SEQUENCE</scope>
    <source>
        <strain evidence="3">JF 03-4F</strain>
    </source>
</reference>
<name>A0AAN6DX31_9EURO</name>
<sequence>MSQPATIALCTLTGMIVLVAILQSLRLYRRDRASNQDFEKAEATPDSGDKFDADDNWVFRSVTARSCGNVTLEERSAAQVAEQAENNNAHGVQLPSTTSTTSSVEVNLSDTPTSIKGEVPRESDVEAQSWDNMPRLPSPGQIYQAHEVRFLHASLVPVPLRPQPQRQETPGPCEERDGKEMIDVDIYRSSDGDYCLHPHPLRSHPVSMSLPLQKQETQENVVKGQAHFRSIQQSCRRASSDVNAVGGFEEKLLYSSDSARWGWNIYDDKVFESSRNAKIVSARVDSGVLPQSSVHGLKGMPGMV</sequence>
<dbReference type="EMBL" id="MU404354">
    <property type="protein sequence ID" value="KAI1613167.1"/>
    <property type="molecule type" value="Genomic_DNA"/>
</dbReference>
<evidence type="ECO:0000256" key="2">
    <source>
        <dbReference type="SAM" id="Phobius"/>
    </source>
</evidence>